<dbReference type="EMBL" id="LR746272">
    <property type="protein sequence ID" value="CAA7403059.1"/>
    <property type="molecule type" value="Genomic_DNA"/>
</dbReference>
<keyword evidence="3" id="KW-0472">Membrane</keyword>
<evidence type="ECO:0000256" key="1">
    <source>
        <dbReference type="ARBA" id="ARBA00022676"/>
    </source>
</evidence>
<accession>A0A7I8KZ30</accession>
<keyword evidence="1" id="KW-0808">Transferase</keyword>
<keyword evidence="6" id="KW-1185">Reference proteome</keyword>
<proteinExistence type="predicted"/>
<feature type="region of interest" description="Disordered" evidence="2">
    <location>
        <begin position="128"/>
        <end position="166"/>
    </location>
</feature>
<evidence type="ECO:0000259" key="4">
    <source>
        <dbReference type="Pfam" id="PF00534"/>
    </source>
</evidence>
<keyword evidence="3" id="KW-0812">Transmembrane</keyword>
<keyword evidence="1" id="KW-0328">Glycosyltransferase</keyword>
<feature type="domain" description="Glycosyl transferase family 1" evidence="4">
    <location>
        <begin position="557"/>
        <end position="666"/>
    </location>
</feature>
<name>A0A7I8KZ30_SPIIN</name>
<gene>
    <name evidence="5" type="ORF">SI8410_09013737</name>
</gene>
<dbReference type="CDD" id="cd03801">
    <property type="entry name" value="GT4_PimA-like"/>
    <property type="match status" value="1"/>
</dbReference>
<dbReference type="InterPro" id="IPR001296">
    <property type="entry name" value="Glyco_trans_1"/>
</dbReference>
<feature type="compositionally biased region" description="Polar residues" evidence="2">
    <location>
        <begin position="21"/>
        <end position="37"/>
    </location>
</feature>
<dbReference type="InterPro" id="IPR041693">
    <property type="entry name" value="Glyco_trans_4_5"/>
</dbReference>
<evidence type="ECO:0000313" key="6">
    <source>
        <dbReference type="Proteomes" id="UP000663760"/>
    </source>
</evidence>
<dbReference type="GO" id="GO:0016757">
    <property type="term" value="F:glycosyltransferase activity"/>
    <property type="evidence" value="ECO:0007669"/>
    <property type="project" value="UniProtKB-KW"/>
</dbReference>
<protein>
    <recommendedName>
        <fullName evidence="4">Glycosyl transferase family 1 domain-containing protein</fullName>
    </recommendedName>
</protein>
<dbReference type="Pfam" id="PF16994">
    <property type="entry name" value="Glyco_trans_4_5"/>
    <property type="match status" value="1"/>
</dbReference>
<evidence type="ECO:0000313" key="5">
    <source>
        <dbReference type="EMBL" id="CAA7403059.1"/>
    </source>
</evidence>
<reference evidence="5" key="1">
    <citation type="submission" date="2020-02" db="EMBL/GenBank/DDBJ databases">
        <authorList>
            <person name="Scholz U."/>
            <person name="Mascher M."/>
            <person name="Fiebig A."/>
        </authorList>
    </citation>
    <scope>NUCLEOTIDE SEQUENCE</scope>
</reference>
<evidence type="ECO:0000256" key="2">
    <source>
        <dbReference type="SAM" id="MobiDB-lite"/>
    </source>
</evidence>
<evidence type="ECO:0000256" key="3">
    <source>
        <dbReference type="SAM" id="Phobius"/>
    </source>
</evidence>
<keyword evidence="3" id="KW-1133">Transmembrane helix</keyword>
<dbReference type="OrthoDB" id="512920at2759"/>
<feature type="compositionally biased region" description="Basic residues" evidence="2">
    <location>
        <begin position="506"/>
        <end position="520"/>
    </location>
</feature>
<organism evidence="5 6">
    <name type="scientific">Spirodela intermedia</name>
    <name type="common">Intermediate duckweed</name>
    <dbReference type="NCBI Taxonomy" id="51605"/>
    <lineage>
        <taxon>Eukaryota</taxon>
        <taxon>Viridiplantae</taxon>
        <taxon>Streptophyta</taxon>
        <taxon>Embryophyta</taxon>
        <taxon>Tracheophyta</taxon>
        <taxon>Spermatophyta</taxon>
        <taxon>Magnoliopsida</taxon>
        <taxon>Liliopsida</taxon>
        <taxon>Araceae</taxon>
        <taxon>Lemnoideae</taxon>
        <taxon>Spirodela</taxon>
    </lineage>
</organism>
<dbReference type="Gene3D" id="3.40.50.2000">
    <property type="entry name" value="Glycogen Phosphorylase B"/>
    <property type="match status" value="1"/>
</dbReference>
<feature type="region of interest" description="Disordered" evidence="2">
    <location>
        <begin position="21"/>
        <end position="51"/>
    </location>
</feature>
<dbReference type="SUPFAM" id="SSF53756">
    <property type="entry name" value="UDP-Glycosyltransferase/glycogen phosphorylase"/>
    <property type="match status" value="1"/>
</dbReference>
<dbReference type="PANTHER" id="PTHR47778:SF2">
    <property type="entry name" value="GLYCOSYL TRANSFERASE FAMILY 1 DOMAIN-CONTAINING PROTEIN"/>
    <property type="match status" value="1"/>
</dbReference>
<dbReference type="PANTHER" id="PTHR47778">
    <property type="entry name" value="BNAA05G14870D PROTEIN"/>
    <property type="match status" value="1"/>
</dbReference>
<feature type="compositionally biased region" description="Polar residues" evidence="2">
    <location>
        <begin position="493"/>
        <end position="505"/>
    </location>
</feature>
<dbReference type="Pfam" id="PF00534">
    <property type="entry name" value="Glycos_transf_1"/>
    <property type="match status" value="1"/>
</dbReference>
<feature type="region of interest" description="Disordered" evidence="2">
    <location>
        <begin position="493"/>
        <end position="527"/>
    </location>
</feature>
<sequence>MEETEMDDLLVNVVRQNSLRSGGSFKSSMSGRSTPRGSPSFRRGYSGRASRRDSKAVPGRLQWIRGNRVVFWLILITLWTYIGFAVQSKWAHDAHGKDFVDRSSPSRLERILADDEITSGPEKILLEKIGVSGPKKSSAGSHRRKRNASSRGNPNNRKRARSTAERRLESKIRANIKAEIPAEDSIPRRNTTYGMLLGPFAKTEDSILEWSAEKRRGTCDRKSRFAHLVWSRSFILIFHELSMTGAPLTMMELATELLSCGATVSVVAVSRQGGLMPELNRRGIKVLKDKGEPSFKTAMKKDLIIAGSAVCSSWIDQYLKYYGPGSSQIVWWIMENRREYFDRSKTLLDQVKTLIFLSESQSKQWLTWCEEERIHLRSEPGVVPLSVSDELAFVAGIPSSLNTPSFNVESMEEKRHLLREAVRKEMGLGDSDMLVMTLSSINPAKGQLLLLESILLMEEHNVAPLDIRINSLFEGKNLTAVILETHLNQTQLADGANRNVTSTPKPQKRKRRRSRSRKIGRGLLSDGGTAQEPALKVLIGSIGSKSNKTPYIKGILSFLSQHKNLSESVLWTPATTRVSSLYSAADVYVINAQGLGETFGRVTIEAMAFGLPVLGTDAGGTKEIVEDKVTGLLHPVGREGEKALAENLHFLLRNATARKQLGQNGRFRVAQTYLKRHLYSKLAAILSKCMKPK</sequence>
<dbReference type="Proteomes" id="UP000663760">
    <property type="component" value="Chromosome 9"/>
</dbReference>
<dbReference type="AlphaFoldDB" id="A0A7I8KZ30"/>
<feature type="transmembrane region" description="Helical" evidence="3">
    <location>
        <begin position="69"/>
        <end position="86"/>
    </location>
</feature>